<comment type="similarity">
    <text evidence="2">Belongs to the peroxiredoxin family. Prx5 subfamily.</text>
</comment>
<comment type="similarity">
    <text evidence="1">Belongs to the Rab GDI family.</text>
</comment>
<gene>
    <name evidence="9" type="primary">MRS6</name>
    <name evidence="9" type="ORF">H2201_003128</name>
</gene>
<dbReference type="PRINTS" id="PR00891">
    <property type="entry name" value="RABGDIREP"/>
</dbReference>
<keyword evidence="5" id="KW-0560">Oxidoreductase</keyword>
<evidence type="ECO:0000256" key="3">
    <source>
        <dbReference type="ARBA" id="ARBA00022559"/>
    </source>
</evidence>
<evidence type="ECO:0000313" key="10">
    <source>
        <dbReference type="Proteomes" id="UP001172684"/>
    </source>
</evidence>
<evidence type="ECO:0000256" key="4">
    <source>
        <dbReference type="ARBA" id="ARBA00022862"/>
    </source>
</evidence>
<feature type="region of interest" description="Disordered" evidence="7">
    <location>
        <begin position="684"/>
        <end position="704"/>
    </location>
</feature>
<dbReference type="Gene3D" id="1.10.405.10">
    <property type="entry name" value="Guanine Nucleotide Dissociation Inhibitor, domain 1"/>
    <property type="match status" value="1"/>
</dbReference>
<dbReference type="Gene3D" id="3.40.30.10">
    <property type="entry name" value="Glutaredoxin"/>
    <property type="match status" value="1"/>
</dbReference>
<keyword evidence="4" id="KW-0049">Antioxidant</keyword>
<keyword evidence="3" id="KW-0575">Peroxidase</keyword>
<accession>A0ABQ9NZN1</accession>
<sequence>MAPLKAGDKFPSGVKFEWAPITDDDPTSCGRPQEYDADKEFAGKKVVLISVPGAFTPSCQAYHLPPYIQKYDELKSKDVDIVAVIASNDCWVMCAWGKINNVKDDRILFLADTKTKFSENYGWAAGMGDRNGRWAMIIEKDGTVSYAENESDPRQVTVSGADAVLSKFSEIQYGMETLNNTTWDVLISGTGIQQSLLALHYGGAEAAFSLQEAELWAQEVAQDEPKSSFRNAAIVQPSFPTGSNGPKLSFSRAYSLALAPQIIYTRSALLPVLLSSKVYRQLEFLAVGSWWLYTPDSSDAASEASGSTRDEDSKPASKGRLTRIPSGREDVFADQSLDIRSKRALMKFLRFVADYENQPELWEAARQAPFPEFLSTQFKLPAASHDMLLALTLSPAAPLQTTTEYALPRIARHLRSIGLFGPGFGAVIPKWGGLAEIAQVSCRAGAVGGGTYVLGKRVMEIEVKSESADDAGTIDTSPPQAFNTTLVGEDGTDVVSTACIVGSDEDLSSSSAPSQDAQQSACRSISIVSSHLEPLFPPLAEGAPAPAGAVVVFPAGSLSDSGVESATDPPVHVLAHTSDTGECPDGQSVLYASTTAPGTAGFALLDRAVSELLHCVGKEQPPPTVLWSLRYEQSQSAPTSPASASTNEGKILRFPQSSLDLAFDDGMLERVRKVWQEIVGPDAGEFMKFGEQGDGGGEEDEEEG</sequence>
<evidence type="ECO:0000256" key="5">
    <source>
        <dbReference type="ARBA" id="ARBA00023002"/>
    </source>
</evidence>
<dbReference type="SUPFAM" id="SSF52833">
    <property type="entry name" value="Thioredoxin-like"/>
    <property type="match status" value="1"/>
</dbReference>
<comment type="caution">
    <text evidence="9">The sequence shown here is derived from an EMBL/GenBank/DDBJ whole genome shotgun (WGS) entry which is preliminary data.</text>
</comment>
<dbReference type="InterPro" id="IPR013740">
    <property type="entry name" value="Redoxin"/>
</dbReference>
<evidence type="ECO:0000256" key="1">
    <source>
        <dbReference type="ARBA" id="ARBA00005593"/>
    </source>
</evidence>
<dbReference type="InterPro" id="IPR013766">
    <property type="entry name" value="Thioredoxin_domain"/>
</dbReference>
<name>A0ABQ9NZN1_9PEZI</name>
<evidence type="ECO:0000313" key="9">
    <source>
        <dbReference type="EMBL" id="KAJ9666724.1"/>
    </source>
</evidence>
<protein>
    <submittedName>
        <fullName evidence="9">Rab proteins geranylgeranyltransferase component A</fullName>
    </submittedName>
</protein>
<dbReference type="InterPro" id="IPR037944">
    <property type="entry name" value="PRX5-like"/>
</dbReference>
<dbReference type="Proteomes" id="UP001172684">
    <property type="component" value="Unassembled WGS sequence"/>
</dbReference>
<dbReference type="SUPFAM" id="SSF54373">
    <property type="entry name" value="FAD-linked reductases, C-terminal domain"/>
    <property type="match status" value="1"/>
</dbReference>
<reference evidence="9" key="1">
    <citation type="submission" date="2022-10" db="EMBL/GenBank/DDBJ databases">
        <title>Culturing micro-colonial fungi from biological soil crusts in the Mojave desert and describing Neophaeococcomyces mojavensis, and introducing the new genera and species Taxawa tesnikishii.</title>
        <authorList>
            <person name="Kurbessoian T."/>
            <person name="Stajich J.E."/>
        </authorList>
    </citation>
    <scope>NUCLEOTIDE SEQUENCE</scope>
    <source>
        <strain evidence="9">TK_1</strain>
    </source>
</reference>
<dbReference type="InterPro" id="IPR018203">
    <property type="entry name" value="GDP_dissociation_inhibitor"/>
</dbReference>
<dbReference type="Pfam" id="PF00996">
    <property type="entry name" value="GDI"/>
    <property type="match status" value="1"/>
</dbReference>
<keyword evidence="6" id="KW-0676">Redox-active center</keyword>
<dbReference type="PROSITE" id="PS51352">
    <property type="entry name" value="THIOREDOXIN_2"/>
    <property type="match status" value="1"/>
</dbReference>
<dbReference type="Gene3D" id="3.50.50.60">
    <property type="entry name" value="FAD/NAD(P)-binding domain"/>
    <property type="match status" value="1"/>
</dbReference>
<evidence type="ECO:0000256" key="7">
    <source>
        <dbReference type="SAM" id="MobiDB-lite"/>
    </source>
</evidence>
<feature type="region of interest" description="Disordered" evidence="7">
    <location>
        <begin position="301"/>
        <end position="322"/>
    </location>
</feature>
<dbReference type="Gene3D" id="3.30.519.10">
    <property type="entry name" value="Guanine Nucleotide Dissociation Inhibitor, domain 2"/>
    <property type="match status" value="1"/>
</dbReference>
<dbReference type="Pfam" id="PF08534">
    <property type="entry name" value="Redoxin"/>
    <property type="match status" value="1"/>
</dbReference>
<dbReference type="SUPFAM" id="SSF51905">
    <property type="entry name" value="FAD/NAD(P)-binding domain"/>
    <property type="match status" value="1"/>
</dbReference>
<dbReference type="InterPro" id="IPR036188">
    <property type="entry name" value="FAD/NAD-bd_sf"/>
</dbReference>
<dbReference type="CDD" id="cd03013">
    <property type="entry name" value="PRX5_like"/>
    <property type="match status" value="1"/>
</dbReference>
<evidence type="ECO:0000256" key="6">
    <source>
        <dbReference type="ARBA" id="ARBA00023284"/>
    </source>
</evidence>
<dbReference type="InterPro" id="IPR036249">
    <property type="entry name" value="Thioredoxin-like_sf"/>
</dbReference>
<evidence type="ECO:0000256" key="2">
    <source>
        <dbReference type="ARBA" id="ARBA00010505"/>
    </source>
</evidence>
<dbReference type="PANTHER" id="PTHR11787">
    <property type="entry name" value="RAB GDP-DISSOCIATION INHIBITOR"/>
    <property type="match status" value="1"/>
</dbReference>
<evidence type="ECO:0000259" key="8">
    <source>
        <dbReference type="PROSITE" id="PS51352"/>
    </source>
</evidence>
<organism evidence="9 10">
    <name type="scientific">Coniosporium apollinis</name>
    <dbReference type="NCBI Taxonomy" id="61459"/>
    <lineage>
        <taxon>Eukaryota</taxon>
        <taxon>Fungi</taxon>
        <taxon>Dikarya</taxon>
        <taxon>Ascomycota</taxon>
        <taxon>Pezizomycotina</taxon>
        <taxon>Dothideomycetes</taxon>
        <taxon>Dothideomycetes incertae sedis</taxon>
        <taxon>Coniosporium</taxon>
    </lineage>
</organism>
<dbReference type="PANTHER" id="PTHR11787:SF4">
    <property type="entry name" value="CHM, RAB ESCORT PROTEIN 1"/>
    <property type="match status" value="1"/>
</dbReference>
<keyword evidence="10" id="KW-1185">Reference proteome</keyword>
<feature type="domain" description="Thioredoxin" evidence="8">
    <location>
        <begin position="4"/>
        <end position="166"/>
    </location>
</feature>
<dbReference type="EMBL" id="JAPDRL010000017">
    <property type="protein sequence ID" value="KAJ9666724.1"/>
    <property type="molecule type" value="Genomic_DNA"/>
</dbReference>
<proteinExistence type="inferred from homology"/>